<dbReference type="NCBIfam" id="TIGR02859">
    <property type="entry name" value="spore_sigH"/>
    <property type="match status" value="1"/>
</dbReference>
<dbReference type="PROSITE" id="PS00715">
    <property type="entry name" value="SIGMA70_1"/>
    <property type="match status" value="1"/>
</dbReference>
<reference evidence="8 9" key="1">
    <citation type="submission" date="2020-08" db="EMBL/GenBank/DDBJ databases">
        <title>Genome public.</title>
        <authorList>
            <person name="Liu C."/>
            <person name="Sun Q."/>
        </authorList>
    </citation>
    <scope>NUCLEOTIDE SEQUENCE [LARGE SCALE GENOMIC DNA]</scope>
    <source>
        <strain evidence="8 9">NSJ-35</strain>
    </source>
</reference>
<evidence type="ECO:0000256" key="2">
    <source>
        <dbReference type="ARBA" id="ARBA00023082"/>
    </source>
</evidence>
<gene>
    <name evidence="8" type="primary">sigH</name>
    <name evidence="8" type="ORF">H8S18_13860</name>
</gene>
<dbReference type="PIRSF" id="PIRSF002939">
    <property type="entry name" value="RNA_polymerase_sigma-H_factor"/>
    <property type="match status" value="1"/>
</dbReference>
<feature type="domain" description="HTH luxR-type" evidence="6">
    <location>
        <begin position="210"/>
        <end position="237"/>
    </location>
</feature>
<evidence type="ECO:0000259" key="7">
    <source>
        <dbReference type="PROSITE" id="PS00715"/>
    </source>
</evidence>
<dbReference type="InterPro" id="IPR000792">
    <property type="entry name" value="Tscrpt_reg_LuxR_C"/>
</dbReference>
<proteinExistence type="predicted"/>
<dbReference type="Gene3D" id="1.10.10.10">
    <property type="entry name" value="Winged helix-like DNA-binding domain superfamily/Winged helix DNA-binding domain"/>
    <property type="match status" value="1"/>
</dbReference>
<accession>A0ABR7EI51</accession>
<dbReference type="NCBIfam" id="TIGR02937">
    <property type="entry name" value="sigma70-ECF"/>
    <property type="match status" value="1"/>
</dbReference>
<dbReference type="NCBIfam" id="NF006148">
    <property type="entry name" value="PRK08295.1-5"/>
    <property type="match status" value="1"/>
</dbReference>
<feature type="compositionally biased region" description="Basic and acidic residues" evidence="5">
    <location>
        <begin position="12"/>
        <end position="25"/>
    </location>
</feature>
<evidence type="ECO:0000259" key="6">
    <source>
        <dbReference type="PROSITE" id="PS00622"/>
    </source>
</evidence>
<evidence type="ECO:0000256" key="1">
    <source>
        <dbReference type="ARBA" id="ARBA00023015"/>
    </source>
</evidence>
<dbReference type="Proteomes" id="UP000606889">
    <property type="component" value="Unassembled WGS sequence"/>
</dbReference>
<comment type="caution">
    <text evidence="8">The sequence shown here is derived from an EMBL/GenBank/DDBJ whole genome shotgun (WGS) entry which is preliminary data.</text>
</comment>
<keyword evidence="3" id="KW-0238">DNA-binding</keyword>
<evidence type="ECO:0000313" key="8">
    <source>
        <dbReference type="EMBL" id="MBC5649428.1"/>
    </source>
</evidence>
<dbReference type="InterPro" id="IPR014218">
    <property type="entry name" value="RNA_pol_sigma-H"/>
</dbReference>
<dbReference type="EMBL" id="JACOON010000008">
    <property type="protein sequence ID" value="MBC5649428.1"/>
    <property type="molecule type" value="Genomic_DNA"/>
</dbReference>
<name>A0ABR7EI51_9FIRM</name>
<dbReference type="InterPro" id="IPR013325">
    <property type="entry name" value="RNA_pol_sigma_r2"/>
</dbReference>
<dbReference type="Gene3D" id="1.20.120.1810">
    <property type="match status" value="1"/>
</dbReference>
<keyword evidence="2" id="KW-0731">Sigma factor</keyword>
<dbReference type="PANTHER" id="PTHR30385">
    <property type="entry name" value="SIGMA FACTOR F FLAGELLAR"/>
    <property type="match status" value="1"/>
</dbReference>
<dbReference type="NCBIfam" id="NF006145">
    <property type="entry name" value="PRK08295.1-2"/>
    <property type="match status" value="1"/>
</dbReference>
<dbReference type="PANTHER" id="PTHR30385:SF1">
    <property type="entry name" value="RNA POLYMERASE SIGMA-H FACTOR"/>
    <property type="match status" value="1"/>
</dbReference>
<protein>
    <submittedName>
        <fullName evidence="8">RNA polymerase sporulation sigma factor SigH</fullName>
    </submittedName>
</protein>
<dbReference type="InterPro" id="IPR013249">
    <property type="entry name" value="RNA_pol_sigma70_r4_t2"/>
</dbReference>
<dbReference type="SUPFAM" id="SSF88946">
    <property type="entry name" value="Sigma2 domain of RNA polymerase sigma factors"/>
    <property type="match status" value="1"/>
</dbReference>
<evidence type="ECO:0000313" key="9">
    <source>
        <dbReference type="Proteomes" id="UP000606889"/>
    </source>
</evidence>
<dbReference type="InterPro" id="IPR036388">
    <property type="entry name" value="WH-like_DNA-bd_sf"/>
</dbReference>
<dbReference type="InterPro" id="IPR007627">
    <property type="entry name" value="RNA_pol_sigma70_r2"/>
</dbReference>
<sequence>MRNAGRNWSGKEGNKLAEEGRQELPDTLVPEEKQEIIIHAGFEKYALMTDEQIVTMANKEEGSPAIEYILHKYKNFVRAKARSYFLIGADKEDIVQEGMIGLYKAVRDYDAEKKASFRAFAELCITRQIITAIKTATRQKHQPLNSYVSLNKPVYDEESERTLVDIIAASKVSNPEEIVIDQEDYASMEEEISKMLSSLENQVLTYYLHGLSYQQIAKIMGRHEKSIDNALQRAKGKIDKFLETKDGKRE</sequence>
<keyword evidence="1" id="KW-0805">Transcription regulation</keyword>
<dbReference type="Pfam" id="PF08281">
    <property type="entry name" value="Sigma70_r4_2"/>
    <property type="match status" value="1"/>
</dbReference>
<feature type="region of interest" description="Disordered" evidence="5">
    <location>
        <begin position="1"/>
        <end position="25"/>
    </location>
</feature>
<dbReference type="Pfam" id="PF04542">
    <property type="entry name" value="Sigma70_r2"/>
    <property type="match status" value="1"/>
</dbReference>
<evidence type="ECO:0000256" key="5">
    <source>
        <dbReference type="SAM" id="MobiDB-lite"/>
    </source>
</evidence>
<keyword evidence="4" id="KW-0804">Transcription</keyword>
<dbReference type="InterPro" id="IPR013324">
    <property type="entry name" value="RNA_pol_sigma_r3/r4-like"/>
</dbReference>
<dbReference type="PROSITE" id="PS00622">
    <property type="entry name" value="HTH_LUXR_1"/>
    <property type="match status" value="1"/>
</dbReference>
<organism evidence="8 9">
    <name type="scientific">Christensenella tenuis</name>
    <dbReference type="NCBI Taxonomy" id="2763033"/>
    <lineage>
        <taxon>Bacteria</taxon>
        <taxon>Bacillati</taxon>
        <taxon>Bacillota</taxon>
        <taxon>Clostridia</taxon>
        <taxon>Christensenellales</taxon>
        <taxon>Christensenellaceae</taxon>
        <taxon>Christensenella</taxon>
    </lineage>
</organism>
<dbReference type="InterPro" id="IPR016371">
    <property type="entry name" value="RNA_pol_sigma-H_factor"/>
</dbReference>
<dbReference type="InterPro" id="IPR000943">
    <property type="entry name" value="RNA_pol_sigma70"/>
</dbReference>
<feature type="domain" description="RNA polymerase sigma-70" evidence="7">
    <location>
        <begin position="93"/>
        <end position="106"/>
    </location>
</feature>
<evidence type="ECO:0000256" key="4">
    <source>
        <dbReference type="ARBA" id="ARBA00023163"/>
    </source>
</evidence>
<evidence type="ECO:0000256" key="3">
    <source>
        <dbReference type="ARBA" id="ARBA00023125"/>
    </source>
</evidence>
<keyword evidence="9" id="KW-1185">Reference proteome</keyword>
<dbReference type="SUPFAM" id="SSF88659">
    <property type="entry name" value="Sigma3 and sigma4 domains of RNA polymerase sigma factors"/>
    <property type="match status" value="1"/>
</dbReference>
<dbReference type="NCBIfam" id="NF006147">
    <property type="entry name" value="PRK08295.1-4"/>
    <property type="match status" value="1"/>
</dbReference>
<dbReference type="InterPro" id="IPR014284">
    <property type="entry name" value="RNA_pol_sigma-70_dom"/>
</dbReference>